<evidence type="ECO:0000256" key="5">
    <source>
        <dbReference type="ARBA" id="ARBA00023143"/>
    </source>
</evidence>
<dbReference type="RefSeq" id="WP_215668368.1">
    <property type="nucleotide sequence ID" value="NZ_JAFJYC010000001.1"/>
</dbReference>
<evidence type="ECO:0000256" key="3">
    <source>
        <dbReference type="ARBA" id="ARBA00022989"/>
    </source>
</evidence>
<keyword evidence="9" id="KW-0282">Flagellum</keyword>
<keyword evidence="2" id="KW-0812">Transmembrane</keyword>
<keyword evidence="4" id="KW-0472">Membrane</keyword>
<keyword evidence="9" id="KW-0969">Cilium</keyword>
<name>A0ABS5Y8F2_9GAMM</name>
<dbReference type="Proteomes" id="UP000811282">
    <property type="component" value="Unassembled WGS sequence"/>
</dbReference>
<comment type="caution">
    <text evidence="9">The sequence shown here is derived from an EMBL/GenBank/DDBJ whole genome shotgun (WGS) entry which is preliminary data.</text>
</comment>
<keyword evidence="3" id="KW-1133">Transmembrane helix</keyword>
<protein>
    <recommendedName>
        <fullName evidence="7">Flagellar protein</fullName>
    </recommendedName>
</protein>
<keyword evidence="10" id="KW-1185">Reference proteome</keyword>
<dbReference type="EMBL" id="JAFJYC010000001">
    <property type="protein sequence ID" value="MBT9431212.1"/>
    <property type="molecule type" value="Genomic_DNA"/>
</dbReference>
<keyword evidence="5 7" id="KW-0975">Bacterial flagellum</keyword>
<proteinExistence type="inferred from homology"/>
<dbReference type="Pfam" id="PF04347">
    <property type="entry name" value="FliO"/>
    <property type="match status" value="1"/>
</dbReference>
<dbReference type="PANTHER" id="PTHR38766:SF1">
    <property type="entry name" value="FLAGELLAR PROTEIN FLIO"/>
    <property type="match status" value="1"/>
</dbReference>
<evidence type="ECO:0000313" key="10">
    <source>
        <dbReference type="Proteomes" id="UP000811282"/>
    </source>
</evidence>
<evidence type="ECO:0000256" key="8">
    <source>
        <dbReference type="SAM" id="MobiDB-lite"/>
    </source>
</evidence>
<comment type="similarity">
    <text evidence="6 7">Belongs to the FliO/MopB family.</text>
</comment>
<organism evidence="9 10">
    <name type="scientific">Candidatus Sodalis endolongispinus</name>
    <dbReference type="NCBI Taxonomy" id="2812662"/>
    <lineage>
        <taxon>Bacteria</taxon>
        <taxon>Pseudomonadati</taxon>
        <taxon>Pseudomonadota</taxon>
        <taxon>Gammaproteobacteria</taxon>
        <taxon>Enterobacterales</taxon>
        <taxon>Bruguierivoracaceae</taxon>
        <taxon>Sodalis</taxon>
    </lineage>
</organism>
<evidence type="ECO:0000313" key="9">
    <source>
        <dbReference type="EMBL" id="MBT9431212.1"/>
    </source>
</evidence>
<keyword evidence="1 7" id="KW-1003">Cell membrane</keyword>
<dbReference type="InterPro" id="IPR052205">
    <property type="entry name" value="FliO/MopB"/>
</dbReference>
<evidence type="ECO:0000256" key="6">
    <source>
        <dbReference type="ARBA" id="ARBA00037937"/>
    </source>
</evidence>
<evidence type="ECO:0000256" key="4">
    <source>
        <dbReference type="ARBA" id="ARBA00023136"/>
    </source>
</evidence>
<gene>
    <name evidence="9" type="primary">fliO</name>
    <name evidence="9" type="ORF">JZM24_01820</name>
</gene>
<dbReference type="NCBIfam" id="TIGR03500">
    <property type="entry name" value="FliO_TIGR"/>
    <property type="match status" value="1"/>
</dbReference>
<dbReference type="InterPro" id="IPR022781">
    <property type="entry name" value="Flagellar_biosynth_FliO"/>
</dbReference>
<sequence length="110" mass="11938">MLLIIIGGWLLKTLRLTPAGRSGNRLAIRASCSVGPREKVLIMQVDDTWLVLGVTPQHITTLHSLPAPAQTEHDACGPAPAQTEHDACGPAPEDFRQRLLRLSRQRSGNA</sequence>
<feature type="region of interest" description="Disordered" evidence="8">
    <location>
        <begin position="69"/>
        <end position="91"/>
    </location>
</feature>
<evidence type="ECO:0000256" key="1">
    <source>
        <dbReference type="ARBA" id="ARBA00022475"/>
    </source>
</evidence>
<comment type="subcellular location">
    <subcellularLocation>
        <location evidence="7">Cell membrane</location>
    </subcellularLocation>
    <subcellularLocation>
        <location evidence="7">Bacterial flagellum basal body</location>
    </subcellularLocation>
</comment>
<evidence type="ECO:0000256" key="7">
    <source>
        <dbReference type="RuleBase" id="RU362064"/>
    </source>
</evidence>
<reference evidence="9 10" key="1">
    <citation type="journal article" date="2021" name="Genome Biol. Evol.">
        <title>The evolution of interdependence in a four-way mealybug symbiosis.</title>
        <authorList>
            <person name="Garber A.I."/>
            <person name="Kupper M."/>
            <person name="Laetsch D.R."/>
            <person name="Weldon S.R."/>
            <person name="Ladinsky M.S."/>
            <person name="Bjorkman P.J."/>
            <person name="McCutcheon J.P."/>
        </authorList>
    </citation>
    <scope>NUCLEOTIDE SEQUENCE [LARGE SCALE GENOMIC DNA]</scope>
    <source>
        <strain evidence="9">SOD</strain>
    </source>
</reference>
<keyword evidence="9" id="KW-0966">Cell projection</keyword>
<evidence type="ECO:0000256" key="2">
    <source>
        <dbReference type="ARBA" id="ARBA00022692"/>
    </source>
</evidence>
<dbReference type="PANTHER" id="PTHR38766">
    <property type="entry name" value="FLAGELLAR PROTEIN FLIO"/>
    <property type="match status" value="1"/>
</dbReference>
<accession>A0ABS5Y8F2</accession>